<dbReference type="EMBL" id="JAINDJ010000004">
    <property type="protein sequence ID" value="KAG9449196.1"/>
    <property type="molecule type" value="Genomic_DNA"/>
</dbReference>
<comment type="caution">
    <text evidence="3">The sequence shown here is derived from an EMBL/GenBank/DDBJ whole genome shotgun (WGS) entry which is preliminary data.</text>
</comment>
<dbReference type="PANTHER" id="PTHR31301">
    <property type="entry name" value="LOB DOMAIN-CONTAINING PROTEIN 4-RELATED"/>
    <property type="match status" value="1"/>
</dbReference>
<dbReference type="Pfam" id="PF03195">
    <property type="entry name" value="LOB"/>
    <property type="match status" value="1"/>
</dbReference>
<dbReference type="InterPro" id="IPR004883">
    <property type="entry name" value="LOB"/>
</dbReference>
<protein>
    <recommendedName>
        <fullName evidence="2">LOB domain-containing protein</fullName>
    </recommendedName>
</protein>
<comment type="similarity">
    <text evidence="1">Belongs to the LOB domain-containing protein family.</text>
</comment>
<dbReference type="PANTHER" id="PTHR31301:SF153">
    <property type="entry name" value="LOB DOMAIN-CONTAINING PROTEIN 26"/>
    <property type="match status" value="1"/>
</dbReference>
<evidence type="ECO:0000313" key="4">
    <source>
        <dbReference type="Proteomes" id="UP000825729"/>
    </source>
</evidence>
<evidence type="ECO:0000313" key="3">
    <source>
        <dbReference type="EMBL" id="KAG9449196.1"/>
    </source>
</evidence>
<feature type="domain" description="LOB" evidence="2">
    <location>
        <begin position="5"/>
        <end position="106"/>
    </location>
</feature>
<name>A0AAV7ELA2_ARIFI</name>
<dbReference type="AlphaFoldDB" id="A0AAV7ELA2"/>
<evidence type="ECO:0000256" key="1">
    <source>
        <dbReference type="ARBA" id="ARBA00005474"/>
    </source>
</evidence>
<reference evidence="3 4" key="1">
    <citation type="submission" date="2021-07" db="EMBL/GenBank/DDBJ databases">
        <title>The Aristolochia fimbriata genome: insights into angiosperm evolution, floral development and chemical biosynthesis.</title>
        <authorList>
            <person name="Jiao Y."/>
        </authorList>
    </citation>
    <scope>NUCLEOTIDE SEQUENCE [LARGE SCALE GENOMIC DNA]</scope>
    <source>
        <strain evidence="3">IBCAS-2021</strain>
        <tissue evidence="3">Leaf</tissue>
    </source>
</reference>
<organism evidence="3 4">
    <name type="scientific">Aristolochia fimbriata</name>
    <name type="common">White veined hardy Dutchman's pipe vine</name>
    <dbReference type="NCBI Taxonomy" id="158543"/>
    <lineage>
        <taxon>Eukaryota</taxon>
        <taxon>Viridiplantae</taxon>
        <taxon>Streptophyta</taxon>
        <taxon>Embryophyta</taxon>
        <taxon>Tracheophyta</taxon>
        <taxon>Spermatophyta</taxon>
        <taxon>Magnoliopsida</taxon>
        <taxon>Magnoliidae</taxon>
        <taxon>Piperales</taxon>
        <taxon>Aristolochiaceae</taxon>
        <taxon>Aristolochia</taxon>
    </lineage>
</organism>
<accession>A0AAV7ELA2</accession>
<dbReference type="PROSITE" id="PS50891">
    <property type="entry name" value="LOB"/>
    <property type="match status" value="1"/>
</dbReference>
<sequence length="169" mass="19014">MSHSTRCAACKYLRRKCSEDCILAPHFPSSDPQRFANVHRIFGASNVTKTLQQLPPQARPAAAESMSFEAETRVRDPVYGCTAMIERLQREIYVKQCQLAKIQAQVAICKAEQGQAATQNRVGQEEAPWLGDLIIREEETRPLHDLCPLPESLEIPERQKLLPGSWTGK</sequence>
<dbReference type="Proteomes" id="UP000825729">
    <property type="component" value="Unassembled WGS sequence"/>
</dbReference>
<evidence type="ECO:0000259" key="2">
    <source>
        <dbReference type="PROSITE" id="PS50891"/>
    </source>
</evidence>
<gene>
    <name evidence="3" type="ORF">H6P81_009161</name>
</gene>
<keyword evidence="4" id="KW-1185">Reference proteome</keyword>
<proteinExistence type="inferred from homology"/>